<dbReference type="RefSeq" id="WP_057802439.1">
    <property type="nucleotide sequence ID" value="NZ_JQBX01000006.1"/>
</dbReference>
<dbReference type="InterPro" id="IPR015424">
    <property type="entry name" value="PyrdxlP-dep_Trfase"/>
</dbReference>
<dbReference type="InterPro" id="IPR015421">
    <property type="entry name" value="PyrdxlP-dep_Trfase_major"/>
</dbReference>
<keyword evidence="3 4" id="KW-0663">Pyridoxal phosphate</keyword>
<dbReference type="PANTHER" id="PTHR11986">
    <property type="entry name" value="AMINOTRANSFERASE CLASS III"/>
    <property type="match status" value="1"/>
</dbReference>
<evidence type="ECO:0000256" key="4">
    <source>
        <dbReference type="RuleBase" id="RU003560"/>
    </source>
</evidence>
<dbReference type="NCBIfam" id="NF006368">
    <property type="entry name" value="PRK08593.1"/>
    <property type="match status" value="1"/>
</dbReference>
<sequence length="451" mass="49583">MKINHELSDKLIENERHYFSSAARIEYFNLVIESAHNATLTDVDGNTYLDLLASASAANVGHNQPTVVEAIQKQAAKLIHYTPGYFHHQPEQILAERLSKMAPGSSPKKVSFGNSGSDANDGIIKYARAYTKRPYVVSFINAYHGSTFGALSLSALTTNMSKGVGPLLPDVIHVPFPDLYRRNEGESDDDVANRYFTYFKQIFDHYLSPEETACVIVEPIQGDAGIIKAPALYFNLVYDFCRQHGILFADDEINQGLGRSGHMWGIENYPGIEPDLISTGKSLASGMPLSAVIGKSEIMDSLASSGHVFTTAANPVCCAASLATLDILEKQNLAAKSLKDGFYVKKKFTELQKLYPTIGDIRMFGLNGGIELVDNPHDKNPNPELANKIIFYAFQHGVLLITLGGNVLRFQPPLTITRAELDHALLVLKKAFKAAHNNQIQIPSKLQAMGW</sequence>
<dbReference type="AlphaFoldDB" id="A0A0R2L4X6"/>
<evidence type="ECO:0000256" key="3">
    <source>
        <dbReference type="ARBA" id="ARBA00022898"/>
    </source>
</evidence>
<dbReference type="Proteomes" id="UP000051859">
    <property type="component" value="Unassembled WGS sequence"/>
</dbReference>
<reference evidence="5 6" key="1">
    <citation type="journal article" date="2015" name="Genome Announc.">
        <title>Expanding the biotechnology potential of lactobacilli through comparative genomics of 213 strains and associated genera.</title>
        <authorList>
            <person name="Sun Z."/>
            <person name="Harris H.M."/>
            <person name="McCann A."/>
            <person name="Guo C."/>
            <person name="Argimon S."/>
            <person name="Zhang W."/>
            <person name="Yang X."/>
            <person name="Jeffery I.B."/>
            <person name="Cooney J.C."/>
            <person name="Kagawa T.F."/>
            <person name="Liu W."/>
            <person name="Song Y."/>
            <person name="Salvetti E."/>
            <person name="Wrobel A."/>
            <person name="Rasinkangas P."/>
            <person name="Parkhill J."/>
            <person name="Rea M.C."/>
            <person name="O'Sullivan O."/>
            <person name="Ritari J."/>
            <person name="Douillard F.P."/>
            <person name="Paul Ross R."/>
            <person name="Yang R."/>
            <person name="Briner A.E."/>
            <person name="Felis G.E."/>
            <person name="de Vos W.M."/>
            <person name="Barrangou R."/>
            <person name="Klaenhammer T.R."/>
            <person name="Caufield P.W."/>
            <person name="Cui Y."/>
            <person name="Zhang H."/>
            <person name="O'Toole P.W."/>
        </authorList>
    </citation>
    <scope>NUCLEOTIDE SEQUENCE [LARGE SCALE GENOMIC DNA]</scope>
    <source>
        <strain evidence="5 6">DSM 18001</strain>
    </source>
</reference>
<organism evidence="5 6">
    <name type="scientific">Pediococcus stilesii</name>
    <dbReference type="NCBI Taxonomy" id="331679"/>
    <lineage>
        <taxon>Bacteria</taxon>
        <taxon>Bacillati</taxon>
        <taxon>Bacillota</taxon>
        <taxon>Bacilli</taxon>
        <taxon>Lactobacillales</taxon>
        <taxon>Lactobacillaceae</taxon>
        <taxon>Pediococcus</taxon>
    </lineage>
</organism>
<keyword evidence="5" id="KW-0808">Transferase</keyword>
<dbReference type="InterPro" id="IPR049704">
    <property type="entry name" value="Aminotrans_3_PPA_site"/>
</dbReference>
<comment type="caution">
    <text evidence="5">The sequence shown here is derived from an EMBL/GenBank/DDBJ whole genome shotgun (WGS) entry which is preliminary data.</text>
</comment>
<dbReference type="PATRIC" id="fig|331679.3.peg.1529"/>
<dbReference type="InterPro" id="IPR015422">
    <property type="entry name" value="PyrdxlP-dep_Trfase_small"/>
</dbReference>
<keyword evidence="6" id="KW-1185">Reference proteome</keyword>
<evidence type="ECO:0000313" key="5">
    <source>
        <dbReference type="EMBL" id="KRN94314.1"/>
    </source>
</evidence>
<protein>
    <submittedName>
        <fullName evidence="5">4-aminobutyrate aminotransferase</fullName>
    </submittedName>
</protein>
<proteinExistence type="inferred from homology"/>
<name>A0A0R2L4X6_9LACO</name>
<accession>A0A0R2L4X6</accession>
<dbReference type="EMBL" id="JQBX01000006">
    <property type="protein sequence ID" value="KRN94314.1"/>
    <property type="molecule type" value="Genomic_DNA"/>
</dbReference>
<dbReference type="Pfam" id="PF00202">
    <property type="entry name" value="Aminotran_3"/>
    <property type="match status" value="1"/>
</dbReference>
<evidence type="ECO:0000256" key="2">
    <source>
        <dbReference type="ARBA" id="ARBA00008954"/>
    </source>
</evidence>
<dbReference type="Gene3D" id="3.90.1150.10">
    <property type="entry name" value="Aspartate Aminotransferase, domain 1"/>
    <property type="match status" value="1"/>
</dbReference>
<dbReference type="SUPFAM" id="SSF53383">
    <property type="entry name" value="PLP-dependent transferases"/>
    <property type="match status" value="1"/>
</dbReference>
<dbReference type="InterPro" id="IPR050103">
    <property type="entry name" value="Class-III_PLP-dep_AT"/>
</dbReference>
<dbReference type="GO" id="GO:0042802">
    <property type="term" value="F:identical protein binding"/>
    <property type="evidence" value="ECO:0007669"/>
    <property type="project" value="TreeGrafter"/>
</dbReference>
<dbReference type="GO" id="GO:0030170">
    <property type="term" value="F:pyridoxal phosphate binding"/>
    <property type="evidence" value="ECO:0007669"/>
    <property type="project" value="InterPro"/>
</dbReference>
<dbReference type="PIRSF" id="PIRSF000521">
    <property type="entry name" value="Transaminase_4ab_Lys_Orn"/>
    <property type="match status" value="1"/>
</dbReference>
<comment type="cofactor">
    <cofactor evidence="1">
        <name>pyridoxal 5'-phosphate</name>
        <dbReference type="ChEBI" id="CHEBI:597326"/>
    </cofactor>
</comment>
<dbReference type="Gene3D" id="3.40.640.10">
    <property type="entry name" value="Type I PLP-dependent aspartate aminotransferase-like (Major domain)"/>
    <property type="match status" value="1"/>
</dbReference>
<dbReference type="GO" id="GO:0008483">
    <property type="term" value="F:transaminase activity"/>
    <property type="evidence" value="ECO:0007669"/>
    <property type="project" value="UniProtKB-KW"/>
</dbReference>
<dbReference type="InterPro" id="IPR005814">
    <property type="entry name" value="Aminotrans_3"/>
</dbReference>
<dbReference type="PANTHER" id="PTHR11986:SF58">
    <property type="entry name" value="LEUCINE_METHIONINE RACEMASE"/>
    <property type="match status" value="1"/>
</dbReference>
<evidence type="ECO:0000256" key="1">
    <source>
        <dbReference type="ARBA" id="ARBA00001933"/>
    </source>
</evidence>
<dbReference type="CDD" id="cd00610">
    <property type="entry name" value="OAT_like"/>
    <property type="match status" value="1"/>
</dbReference>
<dbReference type="FunFam" id="3.40.640.10:FF:000004">
    <property type="entry name" value="Acetylornithine aminotransferase"/>
    <property type="match status" value="1"/>
</dbReference>
<gene>
    <name evidence="5" type="ORF">IV81_GL001494</name>
</gene>
<dbReference type="PROSITE" id="PS00600">
    <property type="entry name" value="AA_TRANSFER_CLASS_3"/>
    <property type="match status" value="1"/>
</dbReference>
<dbReference type="STRING" id="331679.IV81_GL001494"/>
<comment type="similarity">
    <text evidence="2 4">Belongs to the class-III pyridoxal-phosphate-dependent aminotransferase family.</text>
</comment>
<keyword evidence="5" id="KW-0032">Aminotransferase</keyword>
<evidence type="ECO:0000313" key="6">
    <source>
        <dbReference type="Proteomes" id="UP000051859"/>
    </source>
</evidence>